<feature type="compositionally biased region" description="Basic and acidic residues" evidence="2">
    <location>
        <begin position="70"/>
        <end position="79"/>
    </location>
</feature>
<evidence type="ECO:0000256" key="1">
    <source>
        <dbReference type="SAM" id="Coils"/>
    </source>
</evidence>
<evidence type="ECO:0008006" key="6">
    <source>
        <dbReference type="Google" id="ProtNLM"/>
    </source>
</evidence>
<evidence type="ECO:0000256" key="3">
    <source>
        <dbReference type="SAM" id="Phobius"/>
    </source>
</evidence>
<dbReference type="EMBL" id="JAKUCV010000416">
    <property type="protein sequence ID" value="KAJ4850171.1"/>
    <property type="molecule type" value="Genomic_DNA"/>
</dbReference>
<evidence type="ECO:0000313" key="4">
    <source>
        <dbReference type="EMBL" id="KAJ4850171.1"/>
    </source>
</evidence>
<accession>A0A9Q0JP94</accession>
<keyword evidence="3" id="KW-0472">Membrane</keyword>
<feature type="region of interest" description="Disordered" evidence="2">
    <location>
        <begin position="29"/>
        <end position="158"/>
    </location>
</feature>
<keyword evidence="1" id="KW-0175">Coiled coil</keyword>
<protein>
    <recommendedName>
        <fullName evidence="6">Transmembrane protein</fullName>
    </recommendedName>
</protein>
<feature type="transmembrane region" description="Helical" evidence="3">
    <location>
        <begin position="267"/>
        <end position="289"/>
    </location>
</feature>
<dbReference type="Proteomes" id="UP001141552">
    <property type="component" value="Unassembled WGS sequence"/>
</dbReference>
<feature type="coiled-coil region" evidence="1">
    <location>
        <begin position="171"/>
        <end position="230"/>
    </location>
</feature>
<gene>
    <name evidence="4" type="ORF">Tsubulata_033447</name>
</gene>
<feature type="compositionally biased region" description="Basic and acidic residues" evidence="2">
    <location>
        <begin position="110"/>
        <end position="122"/>
    </location>
</feature>
<name>A0A9Q0JP94_9ROSI</name>
<organism evidence="4 5">
    <name type="scientific">Turnera subulata</name>
    <dbReference type="NCBI Taxonomy" id="218843"/>
    <lineage>
        <taxon>Eukaryota</taxon>
        <taxon>Viridiplantae</taxon>
        <taxon>Streptophyta</taxon>
        <taxon>Embryophyta</taxon>
        <taxon>Tracheophyta</taxon>
        <taxon>Spermatophyta</taxon>
        <taxon>Magnoliopsida</taxon>
        <taxon>eudicotyledons</taxon>
        <taxon>Gunneridae</taxon>
        <taxon>Pentapetalae</taxon>
        <taxon>rosids</taxon>
        <taxon>fabids</taxon>
        <taxon>Malpighiales</taxon>
        <taxon>Passifloraceae</taxon>
        <taxon>Turnera</taxon>
    </lineage>
</organism>
<evidence type="ECO:0000313" key="5">
    <source>
        <dbReference type="Proteomes" id="UP001141552"/>
    </source>
</evidence>
<proteinExistence type="predicted"/>
<reference evidence="4" key="2">
    <citation type="journal article" date="2023" name="Plants (Basel)">
        <title>Annotation of the Turnera subulata (Passifloraceae) Draft Genome Reveals the S-Locus Evolved after the Divergence of Turneroideae from Passifloroideae in a Stepwise Manner.</title>
        <authorList>
            <person name="Henning P.M."/>
            <person name="Roalson E.H."/>
            <person name="Mir W."/>
            <person name="McCubbin A.G."/>
            <person name="Shore J.S."/>
        </authorList>
    </citation>
    <scope>NUCLEOTIDE SEQUENCE</scope>
    <source>
        <strain evidence="4">F60SS</strain>
    </source>
</reference>
<sequence length="297" mass="33444">MGSKRNADGEKGKKSGFFSFSFSFSFLKKQEKGGGGGEAPSSEPKEITVDGEQGGRCSVGERKKKHMKSLKGDKGELDMAKGGTFKVEEGKETGKGGNFEQGSSSLASGEKNDMRSLKEEGKGGSFKVGEGEETEKGDIFEFLLPSRETLEDTEGEQETLEVIKAERDILKQMLYDEYKAEIEELKEEMEKEWKKGLKEGLKRVLKEKLMKEAQEKQQRGEHKHEHEEETEVYNGLELMKAICDGAFISMPFMLIASMEYYFSGSWMMKLCLALVVLYYLGAIFAMFSIRFQARPRL</sequence>
<keyword evidence="3" id="KW-1133">Transmembrane helix</keyword>
<dbReference type="AlphaFoldDB" id="A0A9Q0JP94"/>
<feature type="transmembrane region" description="Helical" evidence="3">
    <location>
        <begin position="241"/>
        <end position="261"/>
    </location>
</feature>
<comment type="caution">
    <text evidence="4">The sequence shown here is derived from an EMBL/GenBank/DDBJ whole genome shotgun (WGS) entry which is preliminary data.</text>
</comment>
<keyword evidence="3" id="KW-0812">Transmembrane</keyword>
<reference evidence="4" key="1">
    <citation type="submission" date="2022-02" db="EMBL/GenBank/DDBJ databases">
        <authorList>
            <person name="Henning P.M."/>
            <person name="McCubbin A.G."/>
            <person name="Shore J.S."/>
        </authorList>
    </citation>
    <scope>NUCLEOTIDE SEQUENCE</scope>
    <source>
        <strain evidence="4">F60SS</strain>
        <tissue evidence="4">Leaves</tissue>
    </source>
</reference>
<keyword evidence="5" id="KW-1185">Reference proteome</keyword>
<evidence type="ECO:0000256" key="2">
    <source>
        <dbReference type="SAM" id="MobiDB-lite"/>
    </source>
</evidence>